<sequence length="147" mass="16322">MELACFAGPYQLSRILECCWPVEAMPKGLANKHARGGMTFALASMDLREQLAALSLGNAPHEDTVGATAVEIPFYHRVAFSQSDYALSGHIVIREDVIFQVVPDLRDPCIGSSLSRWVRLCEVARILNRAHGPGWAPQVECCRDRWL</sequence>
<keyword evidence="2" id="KW-1185">Reference proteome</keyword>
<gene>
    <name evidence="1" type="ORF">PVAP13_4NG061832</name>
</gene>
<evidence type="ECO:0000313" key="2">
    <source>
        <dbReference type="Proteomes" id="UP000823388"/>
    </source>
</evidence>
<name>A0A8T0TF09_PANVG</name>
<protein>
    <submittedName>
        <fullName evidence="1">Uncharacterized protein</fullName>
    </submittedName>
</protein>
<evidence type="ECO:0000313" key="1">
    <source>
        <dbReference type="EMBL" id="KAG2606599.1"/>
    </source>
</evidence>
<dbReference type="EMBL" id="CM029044">
    <property type="protein sequence ID" value="KAG2606599.1"/>
    <property type="molecule type" value="Genomic_DNA"/>
</dbReference>
<reference evidence="1" key="1">
    <citation type="submission" date="2020-05" db="EMBL/GenBank/DDBJ databases">
        <title>WGS assembly of Panicum virgatum.</title>
        <authorList>
            <person name="Lovell J.T."/>
            <person name="Jenkins J."/>
            <person name="Shu S."/>
            <person name="Juenger T.E."/>
            <person name="Schmutz J."/>
        </authorList>
    </citation>
    <scope>NUCLEOTIDE SEQUENCE</scope>
    <source>
        <strain evidence="1">AP13</strain>
    </source>
</reference>
<accession>A0A8T0TF09</accession>
<proteinExistence type="predicted"/>
<dbReference type="AlphaFoldDB" id="A0A8T0TF09"/>
<dbReference type="Proteomes" id="UP000823388">
    <property type="component" value="Chromosome 4N"/>
</dbReference>
<organism evidence="1 2">
    <name type="scientific">Panicum virgatum</name>
    <name type="common">Blackwell switchgrass</name>
    <dbReference type="NCBI Taxonomy" id="38727"/>
    <lineage>
        <taxon>Eukaryota</taxon>
        <taxon>Viridiplantae</taxon>
        <taxon>Streptophyta</taxon>
        <taxon>Embryophyta</taxon>
        <taxon>Tracheophyta</taxon>
        <taxon>Spermatophyta</taxon>
        <taxon>Magnoliopsida</taxon>
        <taxon>Liliopsida</taxon>
        <taxon>Poales</taxon>
        <taxon>Poaceae</taxon>
        <taxon>PACMAD clade</taxon>
        <taxon>Panicoideae</taxon>
        <taxon>Panicodae</taxon>
        <taxon>Paniceae</taxon>
        <taxon>Panicinae</taxon>
        <taxon>Panicum</taxon>
        <taxon>Panicum sect. Hiantes</taxon>
    </lineage>
</organism>
<comment type="caution">
    <text evidence="1">The sequence shown here is derived from an EMBL/GenBank/DDBJ whole genome shotgun (WGS) entry which is preliminary data.</text>
</comment>